<comment type="subunit">
    <text evidence="3">Supercomplex made of cofactors A to E. Cofactors A and D function by capturing and stabilizing tubulin in a quasi-native conformation. Cofactor E binds to the cofactor D-tubulin complex; interaction with cofactor C then causes the release of tubulin polypeptides that are committed to the native state.</text>
</comment>
<dbReference type="InterPro" id="IPR036126">
    <property type="entry name" value="TBCA_sf"/>
</dbReference>
<keyword evidence="3" id="KW-0493">Microtubule</keyword>
<organism evidence="4 5">
    <name type="scientific">Malassezia sympodialis (strain ATCC 42132)</name>
    <name type="common">Atopic eczema-associated yeast</name>
    <dbReference type="NCBI Taxonomy" id="1230383"/>
    <lineage>
        <taxon>Eukaryota</taxon>
        <taxon>Fungi</taxon>
        <taxon>Dikarya</taxon>
        <taxon>Basidiomycota</taxon>
        <taxon>Ustilaginomycotina</taxon>
        <taxon>Malasseziomycetes</taxon>
        <taxon>Malasseziales</taxon>
        <taxon>Malasseziaceae</taxon>
        <taxon>Malassezia</taxon>
    </lineage>
</organism>
<evidence type="ECO:0000256" key="2">
    <source>
        <dbReference type="ARBA" id="ARBA00023186"/>
    </source>
</evidence>
<dbReference type="STRING" id="1230383.A0A1M8AC05"/>
<dbReference type="GO" id="GO:0005874">
    <property type="term" value="C:microtubule"/>
    <property type="evidence" value="ECO:0007669"/>
    <property type="project" value="UniProtKB-KW"/>
</dbReference>
<dbReference type="Proteomes" id="UP000186303">
    <property type="component" value="Chromosome 8"/>
</dbReference>
<dbReference type="EMBL" id="LT671828">
    <property type="protein sequence ID" value="SHO80015.1"/>
    <property type="molecule type" value="Genomic_DNA"/>
</dbReference>
<dbReference type="AlphaFoldDB" id="A0A1M8AC05"/>
<reference evidence="5" key="1">
    <citation type="journal article" date="2017" name="Nucleic Acids Res.">
        <title>Proteogenomics produces comprehensive and highly accurate protein-coding gene annotation in a complete genome assembly of Malassezia sympodialis.</title>
        <authorList>
            <person name="Zhu Y."/>
            <person name="Engstroem P.G."/>
            <person name="Tellgren-Roth C."/>
            <person name="Baudo C.D."/>
            <person name="Kennell J.C."/>
            <person name="Sun S."/>
            <person name="Billmyre R.B."/>
            <person name="Schroeder M.S."/>
            <person name="Andersson A."/>
            <person name="Holm T."/>
            <person name="Sigurgeirsson B."/>
            <person name="Wu G."/>
            <person name="Sankaranarayanan S.R."/>
            <person name="Siddharthan R."/>
            <person name="Sanyal K."/>
            <person name="Lundeberg J."/>
            <person name="Nystedt B."/>
            <person name="Boekhout T."/>
            <person name="Dawson T.L. Jr."/>
            <person name="Heitman J."/>
            <person name="Scheynius A."/>
            <person name="Lehtioe J."/>
        </authorList>
    </citation>
    <scope>NUCLEOTIDE SEQUENCE [LARGE SCALE GENOMIC DNA]</scope>
    <source>
        <strain evidence="5">ATCC 42132</strain>
    </source>
</reference>
<protein>
    <recommendedName>
        <fullName evidence="3">Tubulin-specific chaperone A</fullName>
    </recommendedName>
</protein>
<dbReference type="PANTHER" id="PTHR21500:SF0">
    <property type="entry name" value="TUBULIN-SPECIFIC CHAPERONE A"/>
    <property type="match status" value="1"/>
</dbReference>
<sequence>MTEAQKETQQLSIKLGSLRRLSKELDLYGKEAEDQSSKVQQLVAEGADEYDIKKQKEILRDCEQMVPDTRSRLTSVVADLDTFIQGVNKSSQETPAYKEAMEALQQAKLAIQ</sequence>
<comment type="subcellular location">
    <subcellularLocation>
        <location evidence="3">Cytoplasm</location>
        <location evidence="3">Cytoskeleton</location>
    </subcellularLocation>
</comment>
<accession>A0A1M8AC05</accession>
<evidence type="ECO:0000313" key="5">
    <source>
        <dbReference type="Proteomes" id="UP000186303"/>
    </source>
</evidence>
<keyword evidence="2 3" id="KW-0143">Chaperone</keyword>
<dbReference type="GO" id="GO:0048487">
    <property type="term" value="F:beta-tubulin binding"/>
    <property type="evidence" value="ECO:0007669"/>
    <property type="project" value="InterPro"/>
</dbReference>
<proteinExistence type="inferred from homology"/>
<comment type="similarity">
    <text evidence="1 3">Belongs to the TBCA family.</text>
</comment>
<dbReference type="SUPFAM" id="SSF46988">
    <property type="entry name" value="Tubulin chaperone cofactor A"/>
    <property type="match status" value="1"/>
</dbReference>
<keyword evidence="5" id="KW-1185">Reference proteome</keyword>
<dbReference type="OMA" id="VIQECIM"/>
<dbReference type="Gene3D" id="1.20.58.90">
    <property type="match status" value="1"/>
</dbReference>
<dbReference type="InterPro" id="IPR004226">
    <property type="entry name" value="TBCA"/>
</dbReference>
<evidence type="ECO:0000256" key="3">
    <source>
        <dbReference type="RuleBase" id="RU364030"/>
    </source>
</evidence>
<dbReference type="PANTHER" id="PTHR21500">
    <property type="entry name" value="TUBULIN-SPECIFIC CHAPERONE A"/>
    <property type="match status" value="1"/>
</dbReference>
<gene>
    <name evidence="4" type="ORF">MSYG_4370</name>
</gene>
<evidence type="ECO:0000313" key="4">
    <source>
        <dbReference type="EMBL" id="SHO80015.1"/>
    </source>
</evidence>
<dbReference type="GO" id="GO:0007021">
    <property type="term" value="P:tubulin complex assembly"/>
    <property type="evidence" value="ECO:0007669"/>
    <property type="project" value="UniProtKB-UniRule"/>
</dbReference>
<evidence type="ECO:0000256" key="1">
    <source>
        <dbReference type="ARBA" id="ARBA00006806"/>
    </source>
</evidence>
<dbReference type="VEuPathDB" id="FungiDB:MSYG_4370"/>
<dbReference type="OrthoDB" id="296187at2759"/>
<dbReference type="Pfam" id="PF02970">
    <property type="entry name" value="TBCA"/>
    <property type="match status" value="1"/>
</dbReference>
<dbReference type="GO" id="GO:0007023">
    <property type="term" value="P:post-chaperonin tubulin folding pathway"/>
    <property type="evidence" value="ECO:0007669"/>
    <property type="project" value="UniProtKB-UniRule"/>
</dbReference>
<dbReference type="GO" id="GO:0005829">
    <property type="term" value="C:cytosol"/>
    <property type="evidence" value="ECO:0007669"/>
    <property type="project" value="TreeGrafter"/>
</dbReference>
<name>A0A1M8AC05_MALS4</name>
<keyword evidence="3" id="KW-0963">Cytoplasm</keyword>
<keyword evidence="3" id="KW-0206">Cytoskeleton</keyword>